<accession>A0A9P4MK06</accession>
<feature type="compositionally biased region" description="Low complexity" evidence="1">
    <location>
        <begin position="60"/>
        <end position="70"/>
    </location>
</feature>
<evidence type="ECO:0000313" key="3">
    <source>
        <dbReference type="Proteomes" id="UP000799439"/>
    </source>
</evidence>
<protein>
    <submittedName>
        <fullName evidence="2">Uncharacterized protein</fullName>
    </submittedName>
</protein>
<reference evidence="2" key="1">
    <citation type="journal article" date="2020" name="Stud. Mycol.">
        <title>101 Dothideomycetes genomes: a test case for predicting lifestyles and emergence of pathogens.</title>
        <authorList>
            <person name="Haridas S."/>
            <person name="Albert R."/>
            <person name="Binder M."/>
            <person name="Bloem J."/>
            <person name="Labutti K."/>
            <person name="Salamov A."/>
            <person name="Andreopoulos B."/>
            <person name="Baker S."/>
            <person name="Barry K."/>
            <person name="Bills G."/>
            <person name="Bluhm B."/>
            <person name="Cannon C."/>
            <person name="Castanera R."/>
            <person name="Culley D."/>
            <person name="Daum C."/>
            <person name="Ezra D."/>
            <person name="Gonzalez J."/>
            <person name="Henrissat B."/>
            <person name="Kuo A."/>
            <person name="Liang C."/>
            <person name="Lipzen A."/>
            <person name="Lutzoni F."/>
            <person name="Magnuson J."/>
            <person name="Mondo S."/>
            <person name="Nolan M."/>
            <person name="Ohm R."/>
            <person name="Pangilinan J."/>
            <person name="Park H.-J."/>
            <person name="Ramirez L."/>
            <person name="Alfaro M."/>
            <person name="Sun H."/>
            <person name="Tritt A."/>
            <person name="Yoshinaga Y."/>
            <person name="Zwiers L.-H."/>
            <person name="Turgeon B."/>
            <person name="Goodwin S."/>
            <person name="Spatafora J."/>
            <person name="Crous P."/>
            <person name="Grigoriev I."/>
        </authorList>
    </citation>
    <scope>NUCLEOTIDE SEQUENCE</scope>
    <source>
        <strain evidence="2">CBS 260.36</strain>
    </source>
</reference>
<dbReference type="Proteomes" id="UP000799439">
    <property type="component" value="Unassembled WGS sequence"/>
</dbReference>
<comment type="caution">
    <text evidence="2">The sequence shown here is derived from an EMBL/GenBank/DDBJ whole genome shotgun (WGS) entry which is preliminary data.</text>
</comment>
<keyword evidence="3" id="KW-1185">Reference proteome</keyword>
<evidence type="ECO:0000313" key="2">
    <source>
        <dbReference type="EMBL" id="KAF2155862.1"/>
    </source>
</evidence>
<dbReference type="AlphaFoldDB" id="A0A9P4MK06"/>
<name>A0A9P4MK06_9PEZI</name>
<evidence type="ECO:0000256" key="1">
    <source>
        <dbReference type="SAM" id="MobiDB-lite"/>
    </source>
</evidence>
<organism evidence="2 3">
    <name type="scientific">Myriangium duriaei CBS 260.36</name>
    <dbReference type="NCBI Taxonomy" id="1168546"/>
    <lineage>
        <taxon>Eukaryota</taxon>
        <taxon>Fungi</taxon>
        <taxon>Dikarya</taxon>
        <taxon>Ascomycota</taxon>
        <taxon>Pezizomycotina</taxon>
        <taxon>Dothideomycetes</taxon>
        <taxon>Dothideomycetidae</taxon>
        <taxon>Myriangiales</taxon>
        <taxon>Myriangiaceae</taxon>
        <taxon>Myriangium</taxon>
    </lineage>
</organism>
<dbReference type="EMBL" id="ML996082">
    <property type="protein sequence ID" value="KAF2155862.1"/>
    <property type="molecule type" value="Genomic_DNA"/>
</dbReference>
<proteinExistence type="predicted"/>
<sequence>MHTVTGPVSAFPAVLPSMAFLCPAPTPRGTVCDYNPRPQQRCALHLATPPSRLVCPHGRSSSSSDSSSNSKAHRSQSTKVTSPSPPLAPARPSVRRTQTSWSGLAGPYPTSSAKAAPLPPNLPSLPVRSRTNPALQPAG</sequence>
<gene>
    <name evidence="2" type="ORF">K461DRAFT_274896</name>
</gene>
<feature type="compositionally biased region" description="Polar residues" evidence="1">
    <location>
        <begin position="129"/>
        <end position="139"/>
    </location>
</feature>
<feature type="region of interest" description="Disordered" evidence="1">
    <location>
        <begin position="50"/>
        <end position="139"/>
    </location>
</feature>